<dbReference type="EMBL" id="CP026377">
    <property type="protein sequence ID" value="AUX93626.1"/>
    <property type="molecule type" value="Genomic_DNA"/>
</dbReference>
<organism evidence="2 3">
    <name type="scientific">Mixta gaviniae</name>
    <dbReference type="NCBI Taxonomy" id="665914"/>
    <lineage>
        <taxon>Bacteria</taxon>
        <taxon>Pseudomonadati</taxon>
        <taxon>Pseudomonadota</taxon>
        <taxon>Gammaproteobacteria</taxon>
        <taxon>Enterobacterales</taxon>
        <taxon>Erwiniaceae</taxon>
        <taxon>Mixta</taxon>
    </lineage>
</organism>
<feature type="chain" id="PRO_5014979375" evidence="1">
    <location>
        <begin position="24"/>
        <end position="118"/>
    </location>
</feature>
<evidence type="ECO:0000313" key="3">
    <source>
        <dbReference type="Proteomes" id="UP000238365"/>
    </source>
</evidence>
<dbReference type="Proteomes" id="UP000238365">
    <property type="component" value="Chromosome"/>
</dbReference>
<proteinExistence type="predicted"/>
<dbReference type="KEGG" id="pgz:C2E15_11395"/>
<dbReference type="AlphaFoldDB" id="A0A2L0IGB4"/>
<dbReference type="RefSeq" id="WP_104957473.1">
    <property type="nucleotide sequence ID" value="NZ_CP026377.1"/>
</dbReference>
<evidence type="ECO:0000256" key="1">
    <source>
        <dbReference type="SAM" id="SignalP"/>
    </source>
</evidence>
<evidence type="ECO:0000313" key="2">
    <source>
        <dbReference type="EMBL" id="AUX93626.1"/>
    </source>
</evidence>
<gene>
    <name evidence="2" type="ORF">C2E15_11395</name>
</gene>
<keyword evidence="1" id="KW-0732">Signal</keyword>
<feature type="signal peptide" evidence="1">
    <location>
        <begin position="1"/>
        <end position="23"/>
    </location>
</feature>
<sequence length="118" mass="12653">MKATCILAIVAALAASAPLVCLADAQCGPFHIGALPAKNGGTTINGVKPLSQKVTFLQQKGDYDNVKIKWIVPATKFQGNYSMNYLNKSGTATLEVEVVRTSRSQIRIHGLYDCEKIG</sequence>
<reference evidence="2 3" key="1">
    <citation type="submission" date="2018-01" db="EMBL/GenBank/DDBJ databases">
        <title>Complete and assembled Genome of Pantoea gaviniae DSM22758T.</title>
        <authorList>
            <person name="Stevens M.J.A."/>
            <person name="Zurfluh K."/>
            <person name="Stephan R."/>
        </authorList>
    </citation>
    <scope>NUCLEOTIDE SEQUENCE [LARGE SCALE GENOMIC DNA]</scope>
    <source>
        <strain evidence="2 3">DSM 22758</strain>
    </source>
</reference>
<name>A0A2L0IGB4_9GAMM</name>
<accession>A0A2L0IGB4</accession>
<keyword evidence="3" id="KW-1185">Reference proteome</keyword>
<dbReference type="OrthoDB" id="6630722at2"/>
<protein>
    <submittedName>
        <fullName evidence="2">Uncharacterized protein</fullName>
    </submittedName>
</protein>